<evidence type="ECO:0000259" key="1">
    <source>
        <dbReference type="Pfam" id="PF01636"/>
    </source>
</evidence>
<gene>
    <name evidence="2" type="ORF">FPHYL_3745</name>
</gene>
<name>A0A8H5K2F4_9HYPO</name>
<keyword evidence="2" id="KW-0418">Kinase</keyword>
<feature type="domain" description="Aminoglycoside phosphotransferase" evidence="1">
    <location>
        <begin position="352"/>
        <end position="536"/>
    </location>
</feature>
<dbReference type="CDD" id="cd05120">
    <property type="entry name" value="APH_ChoK_like"/>
    <property type="match status" value="1"/>
</dbReference>
<dbReference type="InterPro" id="IPR002575">
    <property type="entry name" value="Aminoglycoside_PTrfase"/>
</dbReference>
<comment type="caution">
    <text evidence="2">The sequence shown here is derived from an EMBL/GenBank/DDBJ whole genome shotgun (WGS) entry which is preliminary data.</text>
</comment>
<protein>
    <submittedName>
        <fullName evidence="2">Kinase-like domain-containing protein</fullName>
    </submittedName>
</protein>
<keyword evidence="2" id="KW-0808">Transferase</keyword>
<dbReference type="EMBL" id="JAAOAQ010000110">
    <property type="protein sequence ID" value="KAF5566519.1"/>
    <property type="molecule type" value="Genomic_DNA"/>
</dbReference>
<keyword evidence="3" id="KW-1185">Reference proteome</keyword>
<dbReference type="Pfam" id="PF01636">
    <property type="entry name" value="APH"/>
    <property type="match status" value="1"/>
</dbReference>
<organism evidence="2 3">
    <name type="scientific">Fusarium phyllophilum</name>
    <dbReference type="NCBI Taxonomy" id="47803"/>
    <lineage>
        <taxon>Eukaryota</taxon>
        <taxon>Fungi</taxon>
        <taxon>Dikarya</taxon>
        <taxon>Ascomycota</taxon>
        <taxon>Pezizomycotina</taxon>
        <taxon>Sordariomycetes</taxon>
        <taxon>Hypocreomycetidae</taxon>
        <taxon>Hypocreales</taxon>
        <taxon>Nectriaceae</taxon>
        <taxon>Fusarium</taxon>
        <taxon>Fusarium fujikuroi species complex</taxon>
    </lineage>
</organism>
<sequence length="581" mass="66433">MSSPLHQTFDYQPRTLAMSERQNSLEKALAIIRSSRLQHPGDQILECFLQDSADPEATARYTLQRCTNGQEDYDLIPVLSEWKKLVGSVIEQFSQQANPSESIVADVSKRDGFKCFITGLKASIMDPLVVAPIFPAIRLHDLTNRSRCTISSVSSLALIFKRDSSMALLPMMMPEITGLFVGLQQKLYHRDTFALLLLKIPKYILLHSHTEASLTLLQYRVTQVTIGSPNRPALLDRIPQIQWSSFRDHSNSGIDALDISLLLAISRFSRSIRWALVAREIASRHQLPAANLVSFSFWHRMSKYVALALVSVCRLMPISLRIRIYQFLSSMGCRIYGPSCSLRVQQLPFGMYLKMKNIEDHRALENEFGALQLIRSQTQIPVPGPLDLLSDTEASYLLTATLPGQRLGSYMDILSDHDLEIFASDIQRHLTQLRSISRHGKAKHEISNAIGGPCYDYRIIAAHDYDRERGDFYGPFTNEEDFNNTLRTPALPDVFHSMGHEIVFTHSDINMRNILVHNGRISGIVDWENSGWFPDYWEYTKAHYVTKLNKRWLAVVDQVFENFGDFRNDLAIERRLWEYCF</sequence>
<dbReference type="SUPFAM" id="SSF56112">
    <property type="entry name" value="Protein kinase-like (PK-like)"/>
    <property type="match status" value="1"/>
</dbReference>
<dbReference type="PANTHER" id="PTHR21310">
    <property type="entry name" value="AMINOGLYCOSIDE PHOSPHOTRANSFERASE-RELATED-RELATED"/>
    <property type="match status" value="1"/>
</dbReference>
<dbReference type="GO" id="GO:0016301">
    <property type="term" value="F:kinase activity"/>
    <property type="evidence" value="ECO:0007669"/>
    <property type="project" value="UniProtKB-KW"/>
</dbReference>
<dbReference type="OrthoDB" id="3250044at2759"/>
<reference evidence="2 3" key="1">
    <citation type="submission" date="2020-05" db="EMBL/GenBank/DDBJ databases">
        <title>Identification and distribution of gene clusters putatively required for synthesis of sphingolipid metabolism inhibitors in phylogenetically diverse species of the filamentous fungus Fusarium.</title>
        <authorList>
            <person name="Kim H.-S."/>
            <person name="Busman M."/>
            <person name="Brown D.W."/>
            <person name="Divon H."/>
            <person name="Uhlig S."/>
            <person name="Proctor R.H."/>
        </authorList>
    </citation>
    <scope>NUCLEOTIDE SEQUENCE [LARGE SCALE GENOMIC DNA]</scope>
    <source>
        <strain evidence="2 3">NRRL 13617</strain>
    </source>
</reference>
<accession>A0A8H5K2F4</accession>
<dbReference type="InterPro" id="IPR011009">
    <property type="entry name" value="Kinase-like_dom_sf"/>
</dbReference>
<proteinExistence type="predicted"/>
<dbReference type="AlphaFoldDB" id="A0A8H5K2F4"/>
<dbReference type="Proteomes" id="UP000582016">
    <property type="component" value="Unassembled WGS sequence"/>
</dbReference>
<evidence type="ECO:0000313" key="3">
    <source>
        <dbReference type="Proteomes" id="UP000582016"/>
    </source>
</evidence>
<dbReference type="PANTHER" id="PTHR21310:SF58">
    <property type="entry name" value="AMINOGLYCOSIDE PHOSPHOTRANSFERASE DOMAIN-CONTAINING PROTEIN"/>
    <property type="match status" value="1"/>
</dbReference>
<dbReference type="InterPro" id="IPR051678">
    <property type="entry name" value="AGP_Transferase"/>
</dbReference>
<dbReference type="Gene3D" id="3.90.1200.10">
    <property type="match status" value="1"/>
</dbReference>
<evidence type="ECO:0000313" key="2">
    <source>
        <dbReference type="EMBL" id="KAF5566519.1"/>
    </source>
</evidence>